<dbReference type="InterPro" id="IPR050987">
    <property type="entry name" value="AtrR-like"/>
</dbReference>
<dbReference type="PANTHER" id="PTHR46910:SF5">
    <property type="entry name" value="ZN(II)2CYS6 TRANSCRIPTION FACTOR (EUROFUNG)"/>
    <property type="match status" value="1"/>
</dbReference>
<dbReference type="PANTHER" id="PTHR46910">
    <property type="entry name" value="TRANSCRIPTION FACTOR PDR1"/>
    <property type="match status" value="1"/>
</dbReference>
<evidence type="ECO:0000313" key="5">
    <source>
        <dbReference type="Proteomes" id="UP000011761"/>
    </source>
</evidence>
<dbReference type="AlphaFoldDB" id="M2N1Z2"/>
<dbReference type="OrthoDB" id="103819at2759"/>
<keyword evidence="1" id="KW-0539">Nucleus</keyword>
<evidence type="ECO:0000313" key="4">
    <source>
        <dbReference type="EMBL" id="EMC92685.1"/>
    </source>
</evidence>
<organism evidence="4 5">
    <name type="scientific">Baudoinia panamericana (strain UAMH 10762)</name>
    <name type="common">Angels' share fungus</name>
    <name type="synonym">Baudoinia compniacensis (strain UAMH 10762)</name>
    <dbReference type="NCBI Taxonomy" id="717646"/>
    <lineage>
        <taxon>Eukaryota</taxon>
        <taxon>Fungi</taxon>
        <taxon>Dikarya</taxon>
        <taxon>Ascomycota</taxon>
        <taxon>Pezizomycotina</taxon>
        <taxon>Dothideomycetes</taxon>
        <taxon>Dothideomycetidae</taxon>
        <taxon>Mycosphaerellales</taxon>
        <taxon>Teratosphaeriaceae</taxon>
        <taxon>Baudoinia</taxon>
    </lineage>
</organism>
<proteinExistence type="predicted"/>
<dbReference type="SMART" id="SM00906">
    <property type="entry name" value="Fungal_trans"/>
    <property type="match status" value="1"/>
</dbReference>
<sequence length="620" mass="68995">MDTEHAAYAIACDRLRAGCKRCQTDSAACTYSRTGVIRRHRKRKHDALSDDTNNNNNKNTTTTPPSNRSNPDVNKSTDHQSLQSHLTLDIDGTTDRLHHLAGDSSDQNSLTALTSLSDACAAVWHDAAGPDVSVKKFFPFEDRAVAWTETFESTLNRGHPLFQPAPPEVLERLKAAKPQEVKDRAWLVMFYSIVMSMVSSTDPGNEDVKAKLRCNLWLALNDVRTLLEPSETNIQALTLLSSHVEEFTTPSLCWMLATTACRMLQALGITHRRLDERTRKRRTMMFWHLNILDKGLALVFGRPPVFHRAMGREIPLPRLDELVAFKPHSTFQGTPVLFGAHFLHRIMGLSRLLGDFWYVLYDAETREEGIDEACEELEGWYGESMEVLEAAAKAEKPILDAQGVASIDLGLRSLRFQIDYIRVLLTRSSARLRGQCIEASKRMLNKLDELVSDSEEPFNGIVWQLVCCPFTPLLVCFGEVISSSQGVSNDNQAILQAMERLPPFLKKMSVRNSLAAKLERIAEVIVKHARSVVRERPSGGGGAAGEIGIPTPQSLSLSHQDDALLAAPYLSTEDAALWDTLLNSQSLDSGDLSAQAGFGFNTNDFLGDAMFDWIGWDSQL</sequence>
<keyword evidence="5" id="KW-1185">Reference proteome</keyword>
<gene>
    <name evidence="4" type="ORF">BAUCODRAFT_151097</name>
</gene>
<dbReference type="HOGENOM" id="CLU_516777_0_0_1"/>
<dbReference type="EMBL" id="KB445561">
    <property type="protein sequence ID" value="EMC92685.1"/>
    <property type="molecule type" value="Genomic_DNA"/>
</dbReference>
<name>M2N1Z2_BAUPA</name>
<feature type="region of interest" description="Disordered" evidence="2">
    <location>
        <begin position="40"/>
        <end position="82"/>
    </location>
</feature>
<dbReference type="OMA" id="MLVGHAC"/>
<evidence type="ECO:0000256" key="1">
    <source>
        <dbReference type="ARBA" id="ARBA00023242"/>
    </source>
</evidence>
<accession>M2N1Z2</accession>
<evidence type="ECO:0000256" key="2">
    <source>
        <dbReference type="SAM" id="MobiDB-lite"/>
    </source>
</evidence>
<dbReference type="GO" id="GO:0003677">
    <property type="term" value="F:DNA binding"/>
    <property type="evidence" value="ECO:0007669"/>
    <property type="project" value="InterPro"/>
</dbReference>
<reference evidence="4 5" key="1">
    <citation type="journal article" date="2012" name="PLoS Pathog.">
        <title>Diverse lifestyles and strategies of plant pathogenesis encoded in the genomes of eighteen Dothideomycetes fungi.</title>
        <authorList>
            <person name="Ohm R.A."/>
            <person name="Feau N."/>
            <person name="Henrissat B."/>
            <person name="Schoch C.L."/>
            <person name="Horwitz B.A."/>
            <person name="Barry K.W."/>
            <person name="Condon B.J."/>
            <person name="Copeland A.C."/>
            <person name="Dhillon B."/>
            <person name="Glaser F."/>
            <person name="Hesse C.N."/>
            <person name="Kosti I."/>
            <person name="LaButti K."/>
            <person name="Lindquist E.A."/>
            <person name="Lucas S."/>
            <person name="Salamov A.A."/>
            <person name="Bradshaw R.E."/>
            <person name="Ciuffetti L."/>
            <person name="Hamelin R.C."/>
            <person name="Kema G.H.J."/>
            <person name="Lawrence C."/>
            <person name="Scott J.A."/>
            <person name="Spatafora J.W."/>
            <person name="Turgeon B.G."/>
            <person name="de Wit P.J.G.M."/>
            <person name="Zhong S."/>
            <person name="Goodwin S.B."/>
            <person name="Grigoriev I.V."/>
        </authorList>
    </citation>
    <scope>NUCLEOTIDE SEQUENCE [LARGE SCALE GENOMIC DNA]</scope>
    <source>
        <strain evidence="4 5">UAMH 10762</strain>
    </source>
</reference>
<evidence type="ECO:0000259" key="3">
    <source>
        <dbReference type="SMART" id="SM00906"/>
    </source>
</evidence>
<dbReference type="KEGG" id="bcom:BAUCODRAFT_151097"/>
<dbReference type="Pfam" id="PF04082">
    <property type="entry name" value="Fungal_trans"/>
    <property type="match status" value="1"/>
</dbReference>
<dbReference type="Proteomes" id="UP000011761">
    <property type="component" value="Unassembled WGS sequence"/>
</dbReference>
<dbReference type="STRING" id="717646.M2N1Z2"/>
<dbReference type="RefSeq" id="XP_007680057.1">
    <property type="nucleotide sequence ID" value="XM_007681867.1"/>
</dbReference>
<dbReference type="eggNOG" id="ENOG502SKTR">
    <property type="taxonomic scope" value="Eukaryota"/>
</dbReference>
<dbReference type="GO" id="GO:0006351">
    <property type="term" value="P:DNA-templated transcription"/>
    <property type="evidence" value="ECO:0007669"/>
    <property type="project" value="InterPro"/>
</dbReference>
<dbReference type="GO" id="GO:0003700">
    <property type="term" value="F:DNA-binding transcription factor activity"/>
    <property type="evidence" value="ECO:0007669"/>
    <property type="project" value="InterPro"/>
</dbReference>
<protein>
    <recommendedName>
        <fullName evidence="3">Xylanolytic transcriptional activator regulatory domain-containing protein</fullName>
    </recommendedName>
</protein>
<dbReference type="CDD" id="cd12148">
    <property type="entry name" value="fungal_TF_MHR"/>
    <property type="match status" value="1"/>
</dbReference>
<dbReference type="InterPro" id="IPR007219">
    <property type="entry name" value="XnlR_reg_dom"/>
</dbReference>
<dbReference type="GeneID" id="19109106"/>
<dbReference type="GO" id="GO:0008270">
    <property type="term" value="F:zinc ion binding"/>
    <property type="evidence" value="ECO:0007669"/>
    <property type="project" value="InterPro"/>
</dbReference>
<feature type="domain" description="Xylanolytic transcriptional activator regulatory" evidence="3">
    <location>
        <begin position="253"/>
        <end position="321"/>
    </location>
</feature>
<feature type="compositionally biased region" description="Low complexity" evidence="2">
    <location>
        <begin position="50"/>
        <end position="72"/>
    </location>
</feature>